<feature type="domain" description="Cell envelope-related transcriptional attenuator" evidence="2">
    <location>
        <begin position="79"/>
        <end position="230"/>
    </location>
</feature>
<dbReference type="Pfam" id="PF03816">
    <property type="entry name" value="LytR_cpsA_psr"/>
    <property type="match status" value="1"/>
</dbReference>
<dbReference type="InterPro" id="IPR004474">
    <property type="entry name" value="LytR_CpsA_psr"/>
</dbReference>
<gene>
    <name evidence="3" type="ORF">Pa4123_04180</name>
</gene>
<proteinExistence type="inferred from homology"/>
<dbReference type="EMBL" id="BSDI01000001">
    <property type="protein sequence ID" value="GLH95146.1"/>
    <property type="molecule type" value="Genomic_DNA"/>
</dbReference>
<name>A0ABQ5QMN9_9ACTN</name>
<sequence length="326" mass="34774">MAPRWAKIFLGAGLVLLLAAGLGAVGLRVLVWRYERAVDQQRLLDATARQRTSTTVEGPLNYLIIGSDLRVSNPAGGQRADTIVLAHIPAGLGHAYLISVPRDLRVPIPADAASGYGGGTDKINAAYQYGRVGLVSAALTQLTGVRFDGAAIIDFSGFRRVIDLLGGVTICVDTETRSIHTGHVFTAGCHEMSGAQALDYARQRYDLPNGDFDRQRHHQQILKAILAEMSDAGDLANPVKLDQLFRAVGSSLTVDTNGVQLPDLALALRGIRADDLVGVQVPAHSEMLGGVSYALLDPPADALFAALARADLATWLTANPRWVNKL</sequence>
<protein>
    <recommendedName>
        <fullName evidence="2">Cell envelope-related transcriptional attenuator domain-containing protein</fullName>
    </recommendedName>
</protein>
<evidence type="ECO:0000259" key="2">
    <source>
        <dbReference type="Pfam" id="PF03816"/>
    </source>
</evidence>
<dbReference type="InterPro" id="IPR050922">
    <property type="entry name" value="LytR/CpsA/Psr_CW_biosynth"/>
</dbReference>
<dbReference type="Proteomes" id="UP001144280">
    <property type="component" value="Unassembled WGS sequence"/>
</dbReference>
<accession>A0ABQ5QMN9</accession>
<dbReference type="Gene3D" id="3.40.630.190">
    <property type="entry name" value="LCP protein"/>
    <property type="match status" value="1"/>
</dbReference>
<organism evidence="3 4">
    <name type="scientific">Phytohabitans aurantiacus</name>
    <dbReference type="NCBI Taxonomy" id="3016789"/>
    <lineage>
        <taxon>Bacteria</taxon>
        <taxon>Bacillati</taxon>
        <taxon>Actinomycetota</taxon>
        <taxon>Actinomycetes</taxon>
        <taxon>Micromonosporales</taxon>
        <taxon>Micromonosporaceae</taxon>
    </lineage>
</organism>
<dbReference type="PANTHER" id="PTHR33392:SF6">
    <property type="entry name" value="POLYISOPRENYL-TEICHOIC ACID--PEPTIDOGLYCAN TEICHOIC ACID TRANSFERASE TAGU"/>
    <property type="match status" value="1"/>
</dbReference>
<reference evidence="3" key="1">
    <citation type="submission" date="2022-12" db="EMBL/GenBank/DDBJ databases">
        <title>New Phytohabitans aurantiacus sp. RD004123 nov., an actinomycete isolated from soil.</title>
        <authorList>
            <person name="Triningsih D.W."/>
            <person name="Harunari E."/>
            <person name="Igarashi Y."/>
        </authorList>
    </citation>
    <scope>NUCLEOTIDE SEQUENCE</scope>
    <source>
        <strain evidence="3">RD004123</strain>
    </source>
</reference>
<dbReference type="PANTHER" id="PTHR33392">
    <property type="entry name" value="POLYISOPRENYL-TEICHOIC ACID--PEPTIDOGLYCAN TEICHOIC ACID TRANSFERASE TAGU"/>
    <property type="match status" value="1"/>
</dbReference>
<comment type="similarity">
    <text evidence="1">Belongs to the LytR/CpsA/Psr (LCP) family.</text>
</comment>
<evidence type="ECO:0000313" key="3">
    <source>
        <dbReference type="EMBL" id="GLH95146.1"/>
    </source>
</evidence>
<evidence type="ECO:0000256" key="1">
    <source>
        <dbReference type="ARBA" id="ARBA00006068"/>
    </source>
</evidence>
<evidence type="ECO:0000313" key="4">
    <source>
        <dbReference type="Proteomes" id="UP001144280"/>
    </source>
</evidence>
<keyword evidence="4" id="KW-1185">Reference proteome</keyword>
<dbReference type="NCBIfam" id="TIGR00350">
    <property type="entry name" value="lytR_cpsA_psr"/>
    <property type="match status" value="1"/>
</dbReference>
<comment type="caution">
    <text evidence="3">The sequence shown here is derived from an EMBL/GenBank/DDBJ whole genome shotgun (WGS) entry which is preliminary data.</text>
</comment>